<evidence type="ECO:0000256" key="9">
    <source>
        <dbReference type="PROSITE-ProRule" id="PRU00042"/>
    </source>
</evidence>
<dbReference type="FunFam" id="3.30.160.60:FF:000065">
    <property type="entry name" value="B-cell CLL/lymphoma 6, member B"/>
    <property type="match status" value="1"/>
</dbReference>
<feature type="domain" description="C2H2-type" evidence="11">
    <location>
        <begin position="128"/>
        <end position="152"/>
    </location>
</feature>
<comment type="caution">
    <text evidence="12">The sequence shown here is derived from an EMBL/GenBank/DDBJ whole genome shotgun (WGS) entry which is preliminary data.</text>
</comment>
<feature type="compositionally biased region" description="Basic residues" evidence="10">
    <location>
        <begin position="165"/>
        <end position="182"/>
    </location>
</feature>
<evidence type="ECO:0000313" key="12">
    <source>
        <dbReference type="EMBL" id="KAI1691843.1"/>
    </source>
</evidence>
<keyword evidence="6" id="KW-0805">Transcription regulation</keyword>
<evidence type="ECO:0000256" key="10">
    <source>
        <dbReference type="SAM" id="MobiDB-lite"/>
    </source>
</evidence>
<dbReference type="SUPFAM" id="SSF57667">
    <property type="entry name" value="beta-beta-alpha zinc fingers"/>
    <property type="match status" value="1"/>
</dbReference>
<keyword evidence="5" id="KW-0862">Zinc</keyword>
<feature type="region of interest" description="Disordered" evidence="10">
    <location>
        <begin position="158"/>
        <end position="182"/>
    </location>
</feature>
<name>A0AAD4MER4_9BILA</name>
<keyword evidence="8" id="KW-0539">Nucleus</keyword>
<proteinExistence type="predicted"/>
<dbReference type="FunFam" id="3.30.160.60:FF:000882">
    <property type="entry name" value="Predicted gene, 21060"/>
    <property type="match status" value="1"/>
</dbReference>
<keyword evidence="7" id="KW-0804">Transcription</keyword>
<evidence type="ECO:0000313" key="13">
    <source>
        <dbReference type="Proteomes" id="UP001201812"/>
    </source>
</evidence>
<dbReference type="GO" id="GO:0005634">
    <property type="term" value="C:nucleus"/>
    <property type="evidence" value="ECO:0007669"/>
    <property type="project" value="UniProtKB-SubCell"/>
</dbReference>
<dbReference type="EMBL" id="JAKKPZ010000861">
    <property type="protein sequence ID" value="KAI1691843.1"/>
    <property type="molecule type" value="Genomic_DNA"/>
</dbReference>
<dbReference type="InterPro" id="IPR013087">
    <property type="entry name" value="Znf_C2H2_type"/>
</dbReference>
<evidence type="ECO:0000256" key="8">
    <source>
        <dbReference type="ARBA" id="ARBA00023242"/>
    </source>
</evidence>
<feature type="domain" description="C2H2-type" evidence="11">
    <location>
        <begin position="100"/>
        <end position="127"/>
    </location>
</feature>
<dbReference type="Gene3D" id="3.30.160.60">
    <property type="entry name" value="Classic Zinc Finger"/>
    <property type="match status" value="2"/>
</dbReference>
<dbReference type="Pfam" id="PF00096">
    <property type="entry name" value="zf-C2H2"/>
    <property type="match status" value="1"/>
</dbReference>
<evidence type="ECO:0000256" key="1">
    <source>
        <dbReference type="ARBA" id="ARBA00004123"/>
    </source>
</evidence>
<evidence type="ECO:0000256" key="7">
    <source>
        <dbReference type="ARBA" id="ARBA00023163"/>
    </source>
</evidence>
<dbReference type="InterPro" id="IPR036236">
    <property type="entry name" value="Znf_C2H2_sf"/>
</dbReference>
<dbReference type="SMART" id="SM00355">
    <property type="entry name" value="ZnF_C2H2"/>
    <property type="match status" value="2"/>
</dbReference>
<gene>
    <name evidence="12" type="ORF">DdX_21603</name>
</gene>
<dbReference type="PANTHER" id="PTHR45993:SF6">
    <property type="entry name" value="C2H2-TYPE DOMAIN-CONTAINING PROTEIN"/>
    <property type="match status" value="1"/>
</dbReference>
<keyword evidence="2" id="KW-0479">Metal-binding</keyword>
<evidence type="ECO:0000256" key="6">
    <source>
        <dbReference type="ARBA" id="ARBA00023015"/>
    </source>
</evidence>
<dbReference type="GO" id="GO:0008270">
    <property type="term" value="F:zinc ion binding"/>
    <property type="evidence" value="ECO:0007669"/>
    <property type="project" value="UniProtKB-KW"/>
</dbReference>
<dbReference type="GO" id="GO:0006357">
    <property type="term" value="P:regulation of transcription by RNA polymerase II"/>
    <property type="evidence" value="ECO:0007669"/>
    <property type="project" value="TreeGrafter"/>
</dbReference>
<evidence type="ECO:0000256" key="4">
    <source>
        <dbReference type="ARBA" id="ARBA00022771"/>
    </source>
</evidence>
<dbReference type="GO" id="GO:0000978">
    <property type="term" value="F:RNA polymerase II cis-regulatory region sequence-specific DNA binding"/>
    <property type="evidence" value="ECO:0007669"/>
    <property type="project" value="TreeGrafter"/>
</dbReference>
<reference evidence="12" key="1">
    <citation type="submission" date="2022-01" db="EMBL/GenBank/DDBJ databases">
        <title>Genome Sequence Resource for Two Populations of Ditylenchus destructor, the Migratory Endoparasitic Phytonematode.</title>
        <authorList>
            <person name="Zhang H."/>
            <person name="Lin R."/>
            <person name="Xie B."/>
        </authorList>
    </citation>
    <scope>NUCLEOTIDE SEQUENCE</scope>
    <source>
        <strain evidence="12">BazhouSP</strain>
    </source>
</reference>
<keyword evidence="4 9" id="KW-0863">Zinc-finger</keyword>
<dbReference type="Proteomes" id="UP001201812">
    <property type="component" value="Unassembled WGS sequence"/>
</dbReference>
<organism evidence="12 13">
    <name type="scientific">Ditylenchus destructor</name>
    <dbReference type="NCBI Taxonomy" id="166010"/>
    <lineage>
        <taxon>Eukaryota</taxon>
        <taxon>Metazoa</taxon>
        <taxon>Ecdysozoa</taxon>
        <taxon>Nematoda</taxon>
        <taxon>Chromadorea</taxon>
        <taxon>Rhabditida</taxon>
        <taxon>Tylenchina</taxon>
        <taxon>Tylenchomorpha</taxon>
        <taxon>Sphaerularioidea</taxon>
        <taxon>Anguinidae</taxon>
        <taxon>Anguininae</taxon>
        <taxon>Ditylenchus</taxon>
    </lineage>
</organism>
<evidence type="ECO:0000256" key="3">
    <source>
        <dbReference type="ARBA" id="ARBA00022737"/>
    </source>
</evidence>
<dbReference type="PANTHER" id="PTHR45993">
    <property type="entry name" value="B-CELL LYMPHOMA/LEUKEMIA 11"/>
    <property type="match status" value="1"/>
</dbReference>
<evidence type="ECO:0000259" key="11">
    <source>
        <dbReference type="PROSITE" id="PS50157"/>
    </source>
</evidence>
<accession>A0AAD4MER4</accession>
<dbReference type="AlphaFoldDB" id="A0AAD4MER4"/>
<dbReference type="InterPro" id="IPR051497">
    <property type="entry name" value="Dev/Hematopoietic_TF"/>
</dbReference>
<comment type="subcellular location">
    <subcellularLocation>
        <location evidence="1">Nucleus</location>
    </subcellularLocation>
</comment>
<dbReference type="PROSITE" id="PS50157">
    <property type="entry name" value="ZINC_FINGER_C2H2_2"/>
    <property type="match status" value="2"/>
</dbReference>
<protein>
    <submittedName>
        <fullName evidence="12">Zinc-finger double domain-containing protein</fullName>
    </submittedName>
</protein>
<keyword evidence="3" id="KW-0677">Repeat</keyword>
<evidence type="ECO:0000256" key="5">
    <source>
        <dbReference type="ARBA" id="ARBA00022833"/>
    </source>
</evidence>
<sequence>MDPGIPNRGYCLSLFIRLTDYRDMFQTEQNWPQILESNSVPTLTEDGDNQHKCEIKEGLDERAVDDDENEYEQEMDEKAPVNRNRANVDPKRACDEKKRYKCKQCHYATNNNNNLIVHMRAHTGEKPFKCRFCQFATSYSSHLYRHQRTQRHLKAIKEKTENTAKSKKNASRNVRKKSGKKA</sequence>
<dbReference type="GO" id="GO:0003700">
    <property type="term" value="F:DNA-binding transcription factor activity"/>
    <property type="evidence" value="ECO:0007669"/>
    <property type="project" value="TreeGrafter"/>
</dbReference>
<evidence type="ECO:0000256" key="2">
    <source>
        <dbReference type="ARBA" id="ARBA00022723"/>
    </source>
</evidence>
<keyword evidence="13" id="KW-1185">Reference proteome</keyword>